<dbReference type="GO" id="GO:0032259">
    <property type="term" value="P:methylation"/>
    <property type="evidence" value="ECO:0007669"/>
    <property type="project" value="UniProtKB-KW"/>
</dbReference>
<gene>
    <name evidence="1" type="ordered locus">Ftrac_2574</name>
</gene>
<accession>E4TPI8</accession>
<dbReference type="Gene3D" id="3.40.50.150">
    <property type="entry name" value="Vaccinia Virus protein VP39"/>
    <property type="match status" value="1"/>
</dbReference>
<dbReference type="Pfam" id="PF13489">
    <property type="entry name" value="Methyltransf_23"/>
    <property type="match status" value="1"/>
</dbReference>
<dbReference type="STRING" id="643867.Ftrac_2574"/>
<organism evidence="1 2">
    <name type="scientific">Marivirga tractuosa (strain ATCC 23168 / DSM 4126 / NBRC 15989 / NCIMB 1408 / VKM B-1430 / H-43)</name>
    <name type="common">Microscilla tractuosa</name>
    <name type="synonym">Flexibacter tractuosus</name>
    <dbReference type="NCBI Taxonomy" id="643867"/>
    <lineage>
        <taxon>Bacteria</taxon>
        <taxon>Pseudomonadati</taxon>
        <taxon>Bacteroidota</taxon>
        <taxon>Cytophagia</taxon>
        <taxon>Cytophagales</taxon>
        <taxon>Marivirgaceae</taxon>
        <taxon>Marivirga</taxon>
    </lineage>
</organism>
<keyword evidence="2" id="KW-1185">Reference proteome</keyword>
<name>E4TPI8_MARTH</name>
<keyword evidence="1" id="KW-0808">Transferase</keyword>
<proteinExistence type="predicted"/>
<keyword evidence="1" id="KW-0489">Methyltransferase</keyword>
<dbReference type="Proteomes" id="UP000008720">
    <property type="component" value="Chromosome"/>
</dbReference>
<sequence>MHEKENCSLCHTLSPIFYINEDRYYLKCPNCSGIFMSKQFLPNDSIEIDRYSTHNNDVKDPRYRRFVSPITLAILRDFNKNHHGLDFGSGTGPVITVVLREQGYNIKTYDPYFDYKPEVLGDAYDYIACCEVAEHFHEPNVEFGKLKSLLKPNGKLYIMTDLYDEEIYFEDWYYKNDPTHVFFYQKSTFDWIKETFGFKSVEIEGRLAILIN</sequence>
<dbReference type="GO" id="GO:0008168">
    <property type="term" value="F:methyltransferase activity"/>
    <property type="evidence" value="ECO:0007669"/>
    <property type="project" value="UniProtKB-KW"/>
</dbReference>
<dbReference type="AlphaFoldDB" id="E4TPI8"/>
<reference evidence="1 2" key="1">
    <citation type="journal article" date="2011" name="Stand. Genomic Sci.">
        <title>Complete genome sequence of Marivirga tractuosa type strain (H-43).</title>
        <authorList>
            <person name="Pagani I."/>
            <person name="Chertkov O."/>
            <person name="Lapidus A."/>
            <person name="Lucas S."/>
            <person name="Del Rio T.G."/>
            <person name="Tice H."/>
            <person name="Copeland A."/>
            <person name="Cheng J.F."/>
            <person name="Nolan M."/>
            <person name="Saunders E."/>
            <person name="Pitluck S."/>
            <person name="Held B."/>
            <person name="Goodwin L."/>
            <person name="Liolios K."/>
            <person name="Ovchinikova G."/>
            <person name="Ivanova N."/>
            <person name="Mavromatis K."/>
            <person name="Pati A."/>
            <person name="Chen A."/>
            <person name="Palaniappan K."/>
            <person name="Land M."/>
            <person name="Hauser L."/>
            <person name="Jeffries C.D."/>
            <person name="Detter J.C."/>
            <person name="Han C."/>
            <person name="Tapia R."/>
            <person name="Ngatchou-Djao O.D."/>
            <person name="Rohde M."/>
            <person name="Goker M."/>
            <person name="Spring S."/>
            <person name="Sikorski J."/>
            <person name="Woyke T."/>
            <person name="Bristow J."/>
            <person name="Eisen J.A."/>
            <person name="Markowitz V."/>
            <person name="Hugenholtz P."/>
            <person name="Klenk H.P."/>
            <person name="Kyrpides N.C."/>
        </authorList>
    </citation>
    <scope>NUCLEOTIDE SEQUENCE [LARGE SCALE GENOMIC DNA]</scope>
    <source>
        <strain evidence="2">ATCC 23168 / DSM 4126 / NBRC 15989 / NCIMB 1408 / VKM B-1430 / H-43</strain>
    </source>
</reference>
<protein>
    <submittedName>
        <fullName evidence="1">Methyltransferase/methylase</fullName>
    </submittedName>
</protein>
<dbReference type="SUPFAM" id="SSF53335">
    <property type="entry name" value="S-adenosyl-L-methionine-dependent methyltransferases"/>
    <property type="match status" value="1"/>
</dbReference>
<dbReference type="EMBL" id="CP002349">
    <property type="protein sequence ID" value="ADR22552.1"/>
    <property type="molecule type" value="Genomic_DNA"/>
</dbReference>
<dbReference type="InterPro" id="IPR029063">
    <property type="entry name" value="SAM-dependent_MTases_sf"/>
</dbReference>
<evidence type="ECO:0000313" key="2">
    <source>
        <dbReference type="Proteomes" id="UP000008720"/>
    </source>
</evidence>
<evidence type="ECO:0000313" key="1">
    <source>
        <dbReference type="EMBL" id="ADR22552.1"/>
    </source>
</evidence>
<dbReference type="HOGENOM" id="CLU_063353_0_0_10"/>
<dbReference type="KEGG" id="mtt:Ftrac_2574"/>
<dbReference type="eggNOG" id="COG2227">
    <property type="taxonomic scope" value="Bacteria"/>
</dbReference>
<dbReference type="OrthoDB" id="9816564at2"/>